<dbReference type="CDD" id="cd18186">
    <property type="entry name" value="BTB_POZ_ZBTB_KLHL-like"/>
    <property type="match status" value="1"/>
</dbReference>
<organism evidence="3 4">
    <name type="scientific">Elsinoe australis</name>
    <dbReference type="NCBI Taxonomy" id="40998"/>
    <lineage>
        <taxon>Eukaryota</taxon>
        <taxon>Fungi</taxon>
        <taxon>Dikarya</taxon>
        <taxon>Ascomycota</taxon>
        <taxon>Pezizomycotina</taxon>
        <taxon>Dothideomycetes</taxon>
        <taxon>Dothideomycetidae</taxon>
        <taxon>Myriangiales</taxon>
        <taxon>Elsinoaceae</taxon>
        <taxon>Elsinoe</taxon>
    </lineage>
</organism>
<dbReference type="InterPro" id="IPR000210">
    <property type="entry name" value="BTB/POZ_dom"/>
</dbReference>
<reference evidence="3 4" key="1">
    <citation type="submission" date="2017-05" db="EMBL/GenBank/DDBJ databases">
        <title>Draft genome sequence of Elsinoe australis.</title>
        <authorList>
            <person name="Cheng Q."/>
        </authorList>
    </citation>
    <scope>NUCLEOTIDE SEQUENCE [LARGE SCALE GENOMIC DNA]</scope>
    <source>
        <strain evidence="3 4">NL1</strain>
    </source>
</reference>
<comment type="caution">
    <text evidence="3">The sequence shown here is derived from an EMBL/GenBank/DDBJ whole genome shotgun (WGS) entry which is preliminary data.</text>
</comment>
<evidence type="ECO:0000313" key="3">
    <source>
        <dbReference type="EMBL" id="PSK50426.1"/>
    </source>
</evidence>
<gene>
    <name evidence="3" type="ORF">B9Z65_370</name>
</gene>
<proteinExistence type="predicted"/>
<keyword evidence="4" id="KW-1185">Reference proteome</keyword>
<sequence>MSEGGKKCSNKSGASSEFVFGSVTTATSSPCSSYGTAKSSFTPEGAPQGKFMGFPNPLKEWSRAAVRYEVYNPVEQFIELHSHCIIEGSATVSLKLGLYEISVHKSLLIHFSEYYRPALTGSFAEADSQKIDPIDSHFQRATLQHFLCWIYTGETNLSTNKASDVNTGVDLYVFADRYKIPALRIAIKDFLATALPTTLGETLRQPLPPQEVVENIFNNLPNDDGLCNLIAEVFATHWKPWSSVAKHAGPALDSFPAAFVNKLAIQLANIRTSLLARVNQGNATASVSGLPFGIPAHKVAPRVTESPSGAPPRPPRLDDPQPF</sequence>
<accession>A0A2P7ZQD2</accession>
<dbReference type="PANTHER" id="PTHR47843">
    <property type="entry name" value="BTB DOMAIN-CONTAINING PROTEIN-RELATED"/>
    <property type="match status" value="1"/>
</dbReference>
<dbReference type="PANTHER" id="PTHR47843:SF2">
    <property type="entry name" value="BTB DOMAIN-CONTAINING PROTEIN"/>
    <property type="match status" value="1"/>
</dbReference>
<dbReference type="AlphaFoldDB" id="A0A2P7ZQD2"/>
<dbReference type="OrthoDB" id="194443at2759"/>
<dbReference type="EMBL" id="NHZQ01000138">
    <property type="protein sequence ID" value="PSK50426.1"/>
    <property type="molecule type" value="Genomic_DNA"/>
</dbReference>
<evidence type="ECO:0000259" key="2">
    <source>
        <dbReference type="PROSITE" id="PS50097"/>
    </source>
</evidence>
<protein>
    <submittedName>
        <fullName evidence="3">BTB/POZ and MATH domain-containing protein 6</fullName>
    </submittedName>
</protein>
<dbReference type="SUPFAM" id="SSF54695">
    <property type="entry name" value="POZ domain"/>
    <property type="match status" value="1"/>
</dbReference>
<dbReference type="Proteomes" id="UP000243723">
    <property type="component" value="Unassembled WGS sequence"/>
</dbReference>
<name>A0A2P7ZQD2_9PEZI</name>
<dbReference type="Pfam" id="PF00651">
    <property type="entry name" value="BTB"/>
    <property type="match status" value="1"/>
</dbReference>
<feature type="domain" description="BTB" evidence="2">
    <location>
        <begin position="90"/>
        <end position="159"/>
    </location>
</feature>
<dbReference type="Gene3D" id="3.30.710.10">
    <property type="entry name" value="Potassium Channel Kv1.1, Chain A"/>
    <property type="match status" value="1"/>
</dbReference>
<dbReference type="PROSITE" id="PS50097">
    <property type="entry name" value="BTB"/>
    <property type="match status" value="1"/>
</dbReference>
<dbReference type="InterPro" id="IPR011333">
    <property type="entry name" value="SKP1/BTB/POZ_sf"/>
</dbReference>
<feature type="region of interest" description="Disordered" evidence="1">
    <location>
        <begin position="301"/>
        <end position="323"/>
    </location>
</feature>
<evidence type="ECO:0000313" key="4">
    <source>
        <dbReference type="Proteomes" id="UP000243723"/>
    </source>
</evidence>
<evidence type="ECO:0000256" key="1">
    <source>
        <dbReference type="SAM" id="MobiDB-lite"/>
    </source>
</evidence>